<dbReference type="Proteomes" id="UP001431209">
    <property type="component" value="Unassembled WGS sequence"/>
</dbReference>
<dbReference type="GO" id="GO:0106335">
    <property type="term" value="F:tRNA (5-carboxymethyluridine(34)-5-O)-methyltransferase activity"/>
    <property type="evidence" value="ECO:0007669"/>
    <property type="project" value="TreeGrafter"/>
</dbReference>
<dbReference type="InterPro" id="IPR029063">
    <property type="entry name" value="SAM-dependent_MTases_sf"/>
</dbReference>
<dbReference type="Pfam" id="PF08241">
    <property type="entry name" value="Methyltransf_11"/>
    <property type="match status" value="1"/>
</dbReference>
<dbReference type="Gene3D" id="3.40.50.150">
    <property type="entry name" value="Vaccinia Virus protein VP39"/>
    <property type="match status" value="1"/>
</dbReference>
<accession>A0AAW2YJD8</accession>
<dbReference type="InterPro" id="IPR051422">
    <property type="entry name" value="AlkB_tRNA_MeTrf/Diox"/>
</dbReference>
<dbReference type="EMBL" id="JAOPGA020000167">
    <property type="protein sequence ID" value="KAL0477362.1"/>
    <property type="molecule type" value="Genomic_DNA"/>
</dbReference>
<keyword evidence="2" id="KW-0808">Transferase</keyword>
<dbReference type="AlphaFoldDB" id="A0AAW2YJD8"/>
<dbReference type="GO" id="GO:0000049">
    <property type="term" value="F:tRNA binding"/>
    <property type="evidence" value="ECO:0007669"/>
    <property type="project" value="TreeGrafter"/>
</dbReference>
<keyword evidence="1" id="KW-0489">Methyltransferase</keyword>
<proteinExistence type="predicted"/>
<protein>
    <submittedName>
        <fullName evidence="4">Alkbh8</fullName>
    </submittedName>
</protein>
<feature type="domain" description="Methyltransferase type 11" evidence="3">
    <location>
        <begin position="52"/>
        <end position="140"/>
    </location>
</feature>
<gene>
    <name evidence="4" type="ORF">AKO1_005775</name>
</gene>
<sequence>MEEQEMGAKFEQKYVTNVYDAIAPHFSHTRYKAWPFVEHFLKNQPKWSIVADAGCGNGKYLGINPDLNMIGSDISESLINICKNRGFECMVSDCTNLPYRSNSFDVVISIAVVHHFSTVERRIQSLKELLRITKPGGKVLAYVWAFEQVDKKGEQRYKEQDVFVPWHLQKQYKKLNQEELPPGLVFDRYYHMFKQGELENLFKKCEEMNSIVETAFEKDNWIVVVDKKQ</sequence>
<comment type="caution">
    <text evidence="4">The sequence shown here is derived from an EMBL/GenBank/DDBJ whole genome shotgun (WGS) entry which is preliminary data.</text>
</comment>
<dbReference type="GO" id="GO:0008757">
    <property type="term" value="F:S-adenosylmethionine-dependent methyltransferase activity"/>
    <property type="evidence" value="ECO:0007669"/>
    <property type="project" value="InterPro"/>
</dbReference>
<dbReference type="GO" id="GO:0005737">
    <property type="term" value="C:cytoplasm"/>
    <property type="evidence" value="ECO:0007669"/>
    <property type="project" value="TreeGrafter"/>
</dbReference>
<dbReference type="GO" id="GO:0002098">
    <property type="term" value="P:tRNA wobble uridine modification"/>
    <property type="evidence" value="ECO:0007669"/>
    <property type="project" value="TreeGrafter"/>
</dbReference>
<dbReference type="PANTHER" id="PTHR13069">
    <property type="entry name" value="ALKYLATED DNA REPAIR PROTEIN ALKB HOMOLOG 8"/>
    <property type="match status" value="1"/>
</dbReference>
<evidence type="ECO:0000313" key="5">
    <source>
        <dbReference type="Proteomes" id="UP001431209"/>
    </source>
</evidence>
<keyword evidence="5" id="KW-1185">Reference proteome</keyword>
<evidence type="ECO:0000256" key="1">
    <source>
        <dbReference type="ARBA" id="ARBA00022603"/>
    </source>
</evidence>
<dbReference type="FunFam" id="3.40.50.150:FF:000195">
    <property type="entry name" value="Methyltransferase domain containing protein"/>
    <property type="match status" value="1"/>
</dbReference>
<name>A0AAW2YJD8_9EUKA</name>
<dbReference type="SUPFAM" id="SSF53335">
    <property type="entry name" value="S-adenosyl-L-methionine-dependent methyltransferases"/>
    <property type="match status" value="1"/>
</dbReference>
<reference evidence="4 5" key="1">
    <citation type="submission" date="2024-03" db="EMBL/GenBank/DDBJ databases">
        <title>The Acrasis kona genome and developmental transcriptomes reveal deep origins of eukaryotic multicellular pathways.</title>
        <authorList>
            <person name="Sheikh S."/>
            <person name="Fu C.-J."/>
            <person name="Brown M.W."/>
            <person name="Baldauf S.L."/>
        </authorList>
    </citation>
    <scope>NUCLEOTIDE SEQUENCE [LARGE SCALE GENOMIC DNA]</scope>
    <source>
        <strain evidence="4 5">ATCC MYA-3509</strain>
    </source>
</reference>
<dbReference type="GO" id="GO:0030488">
    <property type="term" value="P:tRNA methylation"/>
    <property type="evidence" value="ECO:0007669"/>
    <property type="project" value="TreeGrafter"/>
</dbReference>
<evidence type="ECO:0000256" key="2">
    <source>
        <dbReference type="ARBA" id="ARBA00022679"/>
    </source>
</evidence>
<dbReference type="CDD" id="cd02440">
    <property type="entry name" value="AdoMet_MTases"/>
    <property type="match status" value="1"/>
</dbReference>
<dbReference type="InterPro" id="IPR013216">
    <property type="entry name" value="Methyltransf_11"/>
</dbReference>
<evidence type="ECO:0000259" key="3">
    <source>
        <dbReference type="Pfam" id="PF08241"/>
    </source>
</evidence>
<dbReference type="GO" id="GO:0005634">
    <property type="term" value="C:nucleus"/>
    <property type="evidence" value="ECO:0007669"/>
    <property type="project" value="TreeGrafter"/>
</dbReference>
<evidence type="ECO:0000313" key="4">
    <source>
        <dbReference type="EMBL" id="KAL0477362.1"/>
    </source>
</evidence>
<organism evidence="4 5">
    <name type="scientific">Acrasis kona</name>
    <dbReference type="NCBI Taxonomy" id="1008807"/>
    <lineage>
        <taxon>Eukaryota</taxon>
        <taxon>Discoba</taxon>
        <taxon>Heterolobosea</taxon>
        <taxon>Tetramitia</taxon>
        <taxon>Eutetramitia</taxon>
        <taxon>Acrasidae</taxon>
        <taxon>Acrasis</taxon>
    </lineage>
</organism>
<dbReference type="PANTHER" id="PTHR13069:SF21">
    <property type="entry name" value="ALKYLATED DNA REPAIR PROTEIN ALKB HOMOLOG 8"/>
    <property type="match status" value="1"/>
</dbReference>